<dbReference type="InterPro" id="IPR002372">
    <property type="entry name" value="PQQ_rpt_dom"/>
</dbReference>
<proteinExistence type="predicted"/>
<keyword evidence="4" id="KW-1185">Reference proteome</keyword>
<dbReference type="RefSeq" id="WP_346749842.1">
    <property type="nucleotide sequence ID" value="NZ_JAUJEA010000001.1"/>
</dbReference>
<dbReference type="Gene3D" id="2.130.10.10">
    <property type="entry name" value="YVTN repeat-like/Quinoprotein amine dehydrogenase"/>
    <property type="match status" value="1"/>
</dbReference>
<keyword evidence="1" id="KW-0732">Signal</keyword>
<dbReference type="InterPro" id="IPR011047">
    <property type="entry name" value="Quinoprotein_ADH-like_sf"/>
</dbReference>
<accession>A0ABT8KGF9</accession>
<dbReference type="EMBL" id="JAUJEA010000001">
    <property type="protein sequence ID" value="MDN5199810.1"/>
    <property type="molecule type" value="Genomic_DNA"/>
</dbReference>
<evidence type="ECO:0000313" key="4">
    <source>
        <dbReference type="Proteomes" id="UP001172082"/>
    </source>
</evidence>
<name>A0ABT8KGF9_9BACT</name>
<feature type="domain" description="Pyrrolo-quinoline quinone repeat" evidence="2">
    <location>
        <begin position="223"/>
        <end position="473"/>
    </location>
</feature>
<dbReference type="PROSITE" id="PS51257">
    <property type="entry name" value="PROKAR_LIPOPROTEIN"/>
    <property type="match status" value="1"/>
</dbReference>
<protein>
    <submittedName>
        <fullName evidence="3">PQQ-binding-like beta-propeller repeat protein</fullName>
    </submittedName>
</protein>
<dbReference type="InterPro" id="IPR015943">
    <property type="entry name" value="WD40/YVTN_repeat-like_dom_sf"/>
</dbReference>
<reference evidence="3" key="1">
    <citation type="submission" date="2023-06" db="EMBL/GenBank/DDBJ databases">
        <title>Genomic of Parafulvivirga corallium.</title>
        <authorList>
            <person name="Wang G."/>
        </authorList>
    </citation>
    <scope>NUCLEOTIDE SEQUENCE</scope>
    <source>
        <strain evidence="3">BMA10</strain>
    </source>
</reference>
<dbReference type="Proteomes" id="UP001172082">
    <property type="component" value="Unassembled WGS sequence"/>
</dbReference>
<feature type="chain" id="PRO_5045369839" evidence="1">
    <location>
        <begin position="29"/>
        <end position="682"/>
    </location>
</feature>
<sequence>MKNLKQRITCMMGAVLLIVFLSCFFAQAKANSEKTDPAQAWNLHFKSAILWQQVTPLGVLVVNTLDGLHGIDPEQGKIIWSIPALGNIPFESYQILPNTLFTQITLQDKVIVLDPLEGKILSDSKQAGFSKVIVKNVLYDAGAILVYGFKDKLKAYLSLFDINTGKELWSNSEIFGTSKGLGGLMTAMQATSQLKESEDGPAFELIEINQQDFIIATSSGIFKIQAHSGELLWKANLPKPKGMVSASNESKLIKSSNSPYFYYAKSNYIMAYDMASGKQVWNSVVKINGIVNEIVSHEKGLILLPKIDPVNNMGGVKVNLVNYETGETYWGKKGNGIKIPGSVLHYDFIEGGIVLAMQNAEKSFLNILDVEIGQLKFDKSLKIKGELEYTELTNSGLLYITRPDVNSHGEVNIFDLASGTPKFPKSIKSGKPVDQSNYNPSKYRLLRAFDGDILYVFSNKEKTLYKIDLATAHIKILSEGISFEGKERASSIEIREQGILLGSEQNLVMIDFNGAIQFQKYYPAPSQPGILKALYTMNSISAALYSAQSQLISSSFDQAARSTNNELGREVYGEFSAAYDQASQQARAYSSAAMAAAKRRFKASTNAEDFVFMMVALDKQKTGIAKSLEKRNFGLIKVSKNNGEIIETINMKDEKEPSYQVDDISNILYYRINPSEIVSYKF</sequence>
<organism evidence="3 4">
    <name type="scientific">Splendidivirga corallicola</name>
    <dbReference type="NCBI Taxonomy" id="3051826"/>
    <lineage>
        <taxon>Bacteria</taxon>
        <taxon>Pseudomonadati</taxon>
        <taxon>Bacteroidota</taxon>
        <taxon>Cytophagia</taxon>
        <taxon>Cytophagales</taxon>
        <taxon>Splendidivirgaceae</taxon>
        <taxon>Splendidivirga</taxon>
    </lineage>
</organism>
<dbReference type="SUPFAM" id="SSF50998">
    <property type="entry name" value="Quinoprotein alcohol dehydrogenase-like"/>
    <property type="match status" value="1"/>
</dbReference>
<gene>
    <name evidence="3" type="ORF">QQ008_00510</name>
</gene>
<evidence type="ECO:0000259" key="2">
    <source>
        <dbReference type="Pfam" id="PF13360"/>
    </source>
</evidence>
<feature type="signal peptide" evidence="1">
    <location>
        <begin position="1"/>
        <end position="28"/>
    </location>
</feature>
<evidence type="ECO:0000256" key="1">
    <source>
        <dbReference type="SAM" id="SignalP"/>
    </source>
</evidence>
<dbReference type="PANTHER" id="PTHR34512:SF30">
    <property type="entry name" value="OUTER MEMBRANE PROTEIN ASSEMBLY FACTOR BAMB"/>
    <property type="match status" value="1"/>
</dbReference>
<dbReference type="Pfam" id="PF13360">
    <property type="entry name" value="PQQ_2"/>
    <property type="match status" value="1"/>
</dbReference>
<dbReference type="PANTHER" id="PTHR34512">
    <property type="entry name" value="CELL SURFACE PROTEIN"/>
    <property type="match status" value="1"/>
</dbReference>
<comment type="caution">
    <text evidence="3">The sequence shown here is derived from an EMBL/GenBank/DDBJ whole genome shotgun (WGS) entry which is preliminary data.</text>
</comment>
<evidence type="ECO:0000313" key="3">
    <source>
        <dbReference type="EMBL" id="MDN5199810.1"/>
    </source>
</evidence>